<gene>
    <name evidence="2" type="primary">LOC108567411</name>
</gene>
<protein>
    <submittedName>
        <fullName evidence="2">Natterin-1-like</fullName>
    </submittedName>
</protein>
<dbReference type="SMART" id="SM00696">
    <property type="entry name" value="DM9"/>
    <property type="match status" value="2"/>
</dbReference>
<name>A0ABM1N931_NICVS</name>
<dbReference type="RefSeq" id="XP_017783331.1">
    <property type="nucleotide sequence ID" value="XM_017927842.1"/>
</dbReference>
<organism evidence="1 2">
    <name type="scientific">Nicrophorus vespilloides</name>
    <name type="common">Boreal carrion beetle</name>
    <dbReference type="NCBI Taxonomy" id="110193"/>
    <lineage>
        <taxon>Eukaryota</taxon>
        <taxon>Metazoa</taxon>
        <taxon>Ecdysozoa</taxon>
        <taxon>Arthropoda</taxon>
        <taxon>Hexapoda</taxon>
        <taxon>Insecta</taxon>
        <taxon>Pterygota</taxon>
        <taxon>Neoptera</taxon>
        <taxon>Endopterygota</taxon>
        <taxon>Coleoptera</taxon>
        <taxon>Polyphaga</taxon>
        <taxon>Staphyliniformia</taxon>
        <taxon>Silphidae</taxon>
        <taxon>Nicrophorinae</taxon>
        <taxon>Nicrophorus</taxon>
    </lineage>
</organism>
<dbReference type="InterPro" id="IPR006616">
    <property type="entry name" value="DM9_repeat"/>
</dbReference>
<proteinExistence type="predicted"/>
<evidence type="ECO:0000313" key="1">
    <source>
        <dbReference type="Proteomes" id="UP000695000"/>
    </source>
</evidence>
<keyword evidence="1" id="KW-1185">Reference proteome</keyword>
<dbReference type="Proteomes" id="UP000695000">
    <property type="component" value="Unplaced"/>
</dbReference>
<dbReference type="PANTHER" id="PTHR31649">
    <property type="entry name" value="AGAP009604-PA"/>
    <property type="match status" value="1"/>
</dbReference>
<dbReference type="GeneID" id="108567411"/>
<reference evidence="2" key="1">
    <citation type="submission" date="2025-08" db="UniProtKB">
        <authorList>
            <consortium name="RefSeq"/>
        </authorList>
    </citation>
    <scope>IDENTIFICATION</scope>
    <source>
        <tissue evidence="2">Whole Larva</tissue>
    </source>
</reference>
<dbReference type="PANTHER" id="PTHR31649:SF1">
    <property type="entry name" value="FARNESOIC ACID O-METHYL TRANSFERASE DOMAIN-CONTAINING PROTEIN"/>
    <property type="match status" value="1"/>
</dbReference>
<sequence length="160" mass="17933">MDCAPTIPRCCTPPLHERYYWVKSDACSGIPNNAVRVGVNRCRNSVFVGRTRHECDIIPGKYVPSKNVVSIGYGGVEYTKCEYDVLCEQRFRWETINCGIIPKGAVAGGMTRCGETLYIGRVYHQGTHTVGKVHPSHHCCYITVCGRELSCNQYEILVLE</sequence>
<dbReference type="Pfam" id="PF11901">
    <property type="entry name" value="DM9"/>
    <property type="match status" value="1"/>
</dbReference>
<accession>A0ABM1N931</accession>
<evidence type="ECO:0000313" key="2">
    <source>
        <dbReference type="RefSeq" id="XP_017783331.1"/>
    </source>
</evidence>